<sequence length="69" mass="7976">MKTRRHLGLAGLPRKSHCVSFRISRNGSAQMHHDRALLQSGYSNRSVSPSMHRISPRWFLKSIIDMMRS</sequence>
<organism evidence="1 2">
    <name type="scientific">Mesorhizobium prunaredense</name>
    <dbReference type="NCBI Taxonomy" id="1631249"/>
    <lineage>
        <taxon>Bacteria</taxon>
        <taxon>Pseudomonadati</taxon>
        <taxon>Pseudomonadota</taxon>
        <taxon>Alphaproteobacteria</taxon>
        <taxon>Hyphomicrobiales</taxon>
        <taxon>Phyllobacteriaceae</taxon>
        <taxon>Mesorhizobium</taxon>
    </lineage>
</organism>
<proteinExistence type="predicted"/>
<evidence type="ECO:0000313" key="2">
    <source>
        <dbReference type="Proteomes" id="UP000188388"/>
    </source>
</evidence>
<dbReference type="AlphaFoldDB" id="A0A1R3VLZ1"/>
<protein>
    <submittedName>
        <fullName evidence="1">Uncharacterized protein</fullName>
    </submittedName>
</protein>
<evidence type="ECO:0000313" key="1">
    <source>
        <dbReference type="EMBL" id="SIT59912.1"/>
    </source>
</evidence>
<name>A0A1R3VLZ1_9HYPH</name>
<gene>
    <name evidence="1" type="ORF">BQ8794_90077</name>
</gene>
<dbReference type="STRING" id="1631249.BQ8794_90077"/>
<reference evidence="2" key="1">
    <citation type="submission" date="2017-01" db="EMBL/GenBank/DDBJ databases">
        <authorList>
            <person name="Brunel B."/>
        </authorList>
    </citation>
    <scope>NUCLEOTIDE SEQUENCE [LARGE SCALE GENOMIC DNA]</scope>
</reference>
<keyword evidence="2" id="KW-1185">Reference proteome</keyword>
<accession>A0A1R3VLZ1</accession>
<dbReference type="EMBL" id="FTPD01000082">
    <property type="protein sequence ID" value="SIT59912.1"/>
    <property type="molecule type" value="Genomic_DNA"/>
</dbReference>
<dbReference type="Proteomes" id="UP000188388">
    <property type="component" value="Unassembled WGS sequence"/>
</dbReference>